<dbReference type="EMBL" id="JABKKE010000006">
    <property type="protein sequence ID" value="NPE13656.1"/>
    <property type="molecule type" value="Genomic_DNA"/>
</dbReference>
<dbReference type="InterPro" id="IPR036116">
    <property type="entry name" value="FN3_sf"/>
</dbReference>
<comment type="caution">
    <text evidence="8">The sequence shown here is derived from an EMBL/GenBank/DDBJ whole genome shotgun (WGS) entry which is preliminary data.</text>
</comment>
<evidence type="ECO:0000259" key="6">
    <source>
        <dbReference type="Pfam" id="PF17389"/>
    </source>
</evidence>
<keyword evidence="9" id="KW-1185">Reference proteome</keyword>
<dbReference type="Pfam" id="PF25788">
    <property type="entry name" value="Ig_Rha78A_N"/>
    <property type="match status" value="1"/>
</dbReference>
<feature type="domain" description="Alpha-L-rhamnosidase concanavalin-like" evidence="4">
    <location>
        <begin position="358"/>
        <end position="447"/>
    </location>
</feature>
<dbReference type="Pfam" id="PF17389">
    <property type="entry name" value="Bac_rhamnosid6H"/>
    <property type="match status" value="1"/>
</dbReference>
<dbReference type="Pfam" id="PF08531">
    <property type="entry name" value="Bac_rhamnosid_N"/>
    <property type="match status" value="1"/>
</dbReference>
<proteinExistence type="predicted"/>
<evidence type="ECO:0000259" key="7">
    <source>
        <dbReference type="Pfam" id="PF17390"/>
    </source>
</evidence>
<dbReference type="Gene3D" id="1.50.10.10">
    <property type="match status" value="1"/>
</dbReference>
<dbReference type="GeneID" id="82157082"/>
<dbReference type="EC" id="3.2.1.40" evidence="2"/>
<dbReference type="InterPro" id="IPR012341">
    <property type="entry name" value="6hp_glycosidase-like_sf"/>
</dbReference>
<evidence type="ECO:0000256" key="2">
    <source>
        <dbReference type="ARBA" id="ARBA00012652"/>
    </source>
</evidence>
<dbReference type="Pfam" id="PF17390">
    <property type="entry name" value="Bac_rhamnosid_C"/>
    <property type="match status" value="1"/>
</dbReference>
<dbReference type="InterPro" id="IPR016007">
    <property type="entry name" value="Alpha_rhamnosid"/>
</dbReference>
<dbReference type="Gene3D" id="2.60.40.10">
    <property type="entry name" value="Immunoglobulins"/>
    <property type="match status" value="1"/>
</dbReference>
<evidence type="ECO:0000313" key="8">
    <source>
        <dbReference type="EMBL" id="NPE13656.1"/>
    </source>
</evidence>
<dbReference type="InterPro" id="IPR008902">
    <property type="entry name" value="Rhamnosid_concanavalin"/>
</dbReference>
<gene>
    <name evidence="8" type="ORF">HPS55_04815</name>
</gene>
<dbReference type="PANTHER" id="PTHR33307:SF6">
    <property type="entry name" value="ALPHA-RHAMNOSIDASE (EUROFUNG)-RELATED"/>
    <property type="match status" value="1"/>
</dbReference>
<dbReference type="InterPro" id="IPR035396">
    <property type="entry name" value="Bac_rhamnosid6H"/>
</dbReference>
<dbReference type="Pfam" id="PF05592">
    <property type="entry name" value="Bac_rhamnosid"/>
    <property type="match status" value="1"/>
</dbReference>
<dbReference type="Proteomes" id="UP001193734">
    <property type="component" value="Unassembled WGS sequence"/>
</dbReference>
<evidence type="ECO:0000313" key="9">
    <source>
        <dbReference type="Proteomes" id="UP001193734"/>
    </source>
</evidence>
<evidence type="ECO:0000259" key="4">
    <source>
        <dbReference type="Pfam" id="PF05592"/>
    </source>
</evidence>
<dbReference type="Gene3D" id="2.60.420.10">
    <property type="entry name" value="Maltose phosphorylase, domain 3"/>
    <property type="match status" value="1"/>
</dbReference>
<reference evidence="8 9" key="1">
    <citation type="submission" date="2020-05" db="EMBL/GenBank/DDBJ databases">
        <title>Distinct polysaccharide utilization as determinants for interspecies competition between intestinal Prevotella spp.</title>
        <authorList>
            <person name="Galvez E.J.C."/>
            <person name="Iljazovic A."/>
            <person name="Strowig T."/>
        </authorList>
    </citation>
    <scope>NUCLEOTIDE SEQUENCE [LARGE SCALE GENOMIC DNA]</scope>
    <source>
        <strain evidence="8 9">PROD</strain>
    </source>
</reference>
<dbReference type="RefSeq" id="WP_172176947.1">
    <property type="nucleotide sequence ID" value="NZ_CASGIA010000002.1"/>
</dbReference>
<feature type="domain" description="Alpha-L-rhamnosidase C-terminal" evidence="7">
    <location>
        <begin position="807"/>
        <end position="883"/>
    </location>
</feature>
<dbReference type="SUPFAM" id="SSF48208">
    <property type="entry name" value="Six-hairpin glycosidases"/>
    <property type="match status" value="1"/>
</dbReference>
<dbReference type="InterPro" id="IPR013737">
    <property type="entry name" value="Bac_rhamnosid_N"/>
</dbReference>
<organism evidence="8 9">
    <name type="scientific">Xylanibacter rodentium</name>
    <dbReference type="NCBI Taxonomy" id="2736289"/>
    <lineage>
        <taxon>Bacteria</taxon>
        <taxon>Pseudomonadati</taxon>
        <taxon>Bacteroidota</taxon>
        <taxon>Bacteroidia</taxon>
        <taxon>Bacteroidales</taxon>
        <taxon>Prevotellaceae</taxon>
        <taxon>Xylanibacter</taxon>
    </lineage>
</organism>
<dbReference type="PIRSF" id="PIRSF010631">
    <property type="entry name" value="A-rhamnsds"/>
    <property type="match status" value="1"/>
</dbReference>
<dbReference type="GO" id="GO:0016787">
    <property type="term" value="F:hydrolase activity"/>
    <property type="evidence" value="ECO:0007669"/>
    <property type="project" value="UniProtKB-KW"/>
</dbReference>
<evidence type="ECO:0000256" key="3">
    <source>
        <dbReference type="ARBA" id="ARBA00022801"/>
    </source>
</evidence>
<protein>
    <recommendedName>
        <fullName evidence="2">alpha-L-rhamnosidase</fullName>
        <ecNumber evidence="2">3.2.1.40</ecNumber>
    </recommendedName>
</protein>
<evidence type="ECO:0000259" key="5">
    <source>
        <dbReference type="Pfam" id="PF08531"/>
    </source>
</evidence>
<sequence>MRTIIILLAAIVLTGTTAQAKISLPRLTVEGQTHPVGIDVATPRFGWQIWSDRNNVVQRSYRILVASSMENIERSVGDVWDSGTVISGSSQWVAFKGHPLRPNTEYFWKVQVATNRGTTEWSHVSSWSTGLMCPGQWQGHWIGLDSLLPDESDSRHSRIASRYLRREFETAGCSVRRATIHICGLGLYTLYINGHRVGNGDVLTPAPTDYTKSVIYNTYDVTTLISRRNALGVALAGGHYFAQTQNYHTNVRVTYGYPKLMATLFVEYTDGHTDTLSADSTWRISAEGPVRYANEYDGELYDARRQLAGWTEWGYDDSKWMKARNVGAPGGRLRGNVTPPMEVYEKNRPVALRRYGRRYIADFGTNGAGRIRMMMRGQAGDTIVIRHAERLDRGDSTLYTDNLRSAEATVRYVSDGQQREWAPEFTYYGFRYAEITGTGPLTENDIVRELIADRMDDTNTDFHAGTTDGSTMLNDIISCARRGIRSNYKGMPVDCPQRDERMPWLGDRTTGCFGESYTADCHSLYAKWVADICQSQRNDGCISDVAPAYWRLYNGNVTWPAALPFACDMLYRQYGDLRPMQESYEPIKRFMEYVEKKHQRDGLIQYDRYGDWCVPPESPTLVHSKDPARQTDGRLIASAYYLYLCRMMEGYASLLGHTADAKYFRHKADAMTVAVNDTFLVNGRYANGTVTANLLPLAMGIVPQNHAAALSDSIVSTITKRHNGHIGAGVIGIQWLMRWLSDSGHGDMAYTMATSDTYPGWGYMVRQGATTIWELWNGDTANPSMNSGNHVMLLGDLLPWCYERLGGIRPDISRPGFRHIILKPDFSVKELESITVAHPSPYGIIRSNWKRDAGKIVWNVSIPANTTAEIHLPNGRVKHIGSGEYRFKCRNGL</sequence>
<dbReference type="InterPro" id="IPR013783">
    <property type="entry name" value="Ig-like_fold"/>
</dbReference>
<dbReference type="Gene3D" id="2.60.120.260">
    <property type="entry name" value="Galactose-binding domain-like"/>
    <property type="match status" value="2"/>
</dbReference>
<dbReference type="InterPro" id="IPR035398">
    <property type="entry name" value="Bac_rhamnosid_C"/>
</dbReference>
<dbReference type="SUPFAM" id="SSF49265">
    <property type="entry name" value="Fibronectin type III"/>
    <property type="match status" value="1"/>
</dbReference>
<accession>A0ABX2AU47</accession>
<name>A0ABX2AU47_9BACT</name>
<feature type="domain" description="Bacterial alpha-L-rhamnosidase N-terminal" evidence="5">
    <location>
        <begin position="175"/>
        <end position="344"/>
    </location>
</feature>
<evidence type="ECO:0000256" key="1">
    <source>
        <dbReference type="ARBA" id="ARBA00001445"/>
    </source>
</evidence>
<keyword evidence="3 8" id="KW-0378">Hydrolase</keyword>
<comment type="catalytic activity">
    <reaction evidence="1">
        <text>Hydrolysis of terminal non-reducing alpha-L-rhamnose residues in alpha-L-rhamnosides.</text>
        <dbReference type="EC" id="3.2.1.40"/>
    </reaction>
</comment>
<feature type="domain" description="Alpha-L-rhamnosidase six-hairpin glycosidase" evidence="6">
    <location>
        <begin position="471"/>
        <end position="804"/>
    </location>
</feature>
<dbReference type="PANTHER" id="PTHR33307">
    <property type="entry name" value="ALPHA-RHAMNOSIDASE (EUROFUNG)"/>
    <property type="match status" value="1"/>
</dbReference>
<dbReference type="InterPro" id="IPR008928">
    <property type="entry name" value="6-hairpin_glycosidase_sf"/>
</dbReference>